<dbReference type="AlphaFoldDB" id="A0A0E9QPH1"/>
<dbReference type="EMBL" id="GBXM01090235">
    <property type="protein sequence ID" value="JAH18342.1"/>
    <property type="molecule type" value="Transcribed_RNA"/>
</dbReference>
<evidence type="ECO:0000313" key="2">
    <source>
        <dbReference type="EMBL" id="JAH18342.1"/>
    </source>
</evidence>
<reference evidence="2" key="1">
    <citation type="submission" date="2014-11" db="EMBL/GenBank/DDBJ databases">
        <authorList>
            <person name="Amaro Gonzalez C."/>
        </authorList>
    </citation>
    <scope>NUCLEOTIDE SEQUENCE</scope>
</reference>
<sequence>MESDSDQEIGQAQNIPNGRSRTRAGHRDSRVPDNLSRQEHKTAS</sequence>
<name>A0A0E9QPH1_ANGAN</name>
<accession>A0A0E9QPH1</accession>
<feature type="region of interest" description="Disordered" evidence="1">
    <location>
        <begin position="1"/>
        <end position="44"/>
    </location>
</feature>
<organism evidence="2">
    <name type="scientific">Anguilla anguilla</name>
    <name type="common">European freshwater eel</name>
    <name type="synonym">Muraena anguilla</name>
    <dbReference type="NCBI Taxonomy" id="7936"/>
    <lineage>
        <taxon>Eukaryota</taxon>
        <taxon>Metazoa</taxon>
        <taxon>Chordata</taxon>
        <taxon>Craniata</taxon>
        <taxon>Vertebrata</taxon>
        <taxon>Euteleostomi</taxon>
        <taxon>Actinopterygii</taxon>
        <taxon>Neopterygii</taxon>
        <taxon>Teleostei</taxon>
        <taxon>Anguilliformes</taxon>
        <taxon>Anguillidae</taxon>
        <taxon>Anguilla</taxon>
    </lineage>
</organism>
<protein>
    <submittedName>
        <fullName evidence="2">Uncharacterized protein</fullName>
    </submittedName>
</protein>
<evidence type="ECO:0000256" key="1">
    <source>
        <dbReference type="SAM" id="MobiDB-lite"/>
    </source>
</evidence>
<feature type="compositionally biased region" description="Polar residues" evidence="1">
    <location>
        <begin position="8"/>
        <end position="19"/>
    </location>
</feature>
<feature type="compositionally biased region" description="Basic and acidic residues" evidence="1">
    <location>
        <begin position="25"/>
        <end position="44"/>
    </location>
</feature>
<reference evidence="2" key="2">
    <citation type="journal article" date="2015" name="Fish Shellfish Immunol.">
        <title>Early steps in the European eel (Anguilla anguilla)-Vibrio vulnificus interaction in the gills: Role of the RtxA13 toxin.</title>
        <authorList>
            <person name="Callol A."/>
            <person name="Pajuelo D."/>
            <person name="Ebbesson L."/>
            <person name="Teles M."/>
            <person name="MacKenzie S."/>
            <person name="Amaro C."/>
        </authorList>
    </citation>
    <scope>NUCLEOTIDE SEQUENCE</scope>
</reference>
<proteinExistence type="predicted"/>